<reference evidence="1 2" key="1">
    <citation type="submission" date="2019-09" db="EMBL/GenBank/DDBJ databases">
        <authorList>
            <person name="Chandra G."/>
            <person name="Truman W A."/>
        </authorList>
    </citation>
    <scope>NUCLEOTIDE SEQUENCE [LARGE SCALE GENOMIC DNA]</scope>
    <source>
        <strain evidence="1">PS659</strain>
    </source>
</reference>
<name>A0A5E6UKP3_PSEFL</name>
<dbReference type="Gene3D" id="2.60.120.620">
    <property type="entry name" value="q2cbj1_9rhob like domain"/>
    <property type="match status" value="1"/>
</dbReference>
<evidence type="ECO:0008006" key="3">
    <source>
        <dbReference type="Google" id="ProtNLM"/>
    </source>
</evidence>
<gene>
    <name evidence="1" type="ORF">PS659_03616</name>
</gene>
<proteinExistence type="predicted"/>
<evidence type="ECO:0000313" key="2">
    <source>
        <dbReference type="Proteomes" id="UP000326729"/>
    </source>
</evidence>
<protein>
    <recommendedName>
        <fullName evidence="3">Fe2OG dioxygenase domain-containing protein</fullName>
    </recommendedName>
</protein>
<organism evidence="1 2">
    <name type="scientific">Pseudomonas fluorescens</name>
    <dbReference type="NCBI Taxonomy" id="294"/>
    <lineage>
        <taxon>Bacteria</taxon>
        <taxon>Pseudomonadati</taxon>
        <taxon>Pseudomonadota</taxon>
        <taxon>Gammaproteobacteria</taxon>
        <taxon>Pseudomonadales</taxon>
        <taxon>Pseudomonadaceae</taxon>
        <taxon>Pseudomonas</taxon>
    </lineage>
</organism>
<dbReference type="AlphaFoldDB" id="A0A5E6UKP3"/>
<sequence>MRTVNLFINQLHKHADFKSAIYAGDIFLNTELKAAKELCAFAQESITAAFDGETNHQALHTLMPVEEFVVLVTRLKGQFTNSLRAKELIRSFTDEIGGAPEEFIFDVPRIRVVPNYDYLHAGVSYAYKPHRDTWYGGVDCQINTWMPVYTIQPDQTMMINPAYFDAPVKNTSAQWSLADWIGVQRQRAQDNIKEEARQHPVPTEAINTASELRIAGNTAEMLVFSGSHLHGTVPNYTQQTRFSVDFRLMHLDDIRHKRGAINVDNACPDVGAGFKDFFHVHDFSNFQGIQQ</sequence>
<dbReference type="EMBL" id="CABVGY010000020">
    <property type="protein sequence ID" value="VVN06200.1"/>
    <property type="molecule type" value="Genomic_DNA"/>
</dbReference>
<dbReference type="SUPFAM" id="SSF51197">
    <property type="entry name" value="Clavaminate synthase-like"/>
    <property type="match status" value="1"/>
</dbReference>
<evidence type="ECO:0000313" key="1">
    <source>
        <dbReference type="EMBL" id="VVN06200.1"/>
    </source>
</evidence>
<dbReference type="Proteomes" id="UP000326729">
    <property type="component" value="Unassembled WGS sequence"/>
</dbReference>
<accession>A0A5E6UKP3</accession>